<evidence type="ECO:0000256" key="3">
    <source>
        <dbReference type="ARBA" id="ARBA00022723"/>
    </source>
</evidence>
<evidence type="ECO:0000313" key="8">
    <source>
        <dbReference type="Proteomes" id="UP000190080"/>
    </source>
</evidence>
<sequence length="216" mass="24989">MYNLKPEKYNFGSVKGMSKEQLDEHYKLYVGYVNKLNEIWNKVYIPANYTDSNPTYSNMRSLKLGETYALDGVKLHELYFENMTNGNTQPSGHLLNSIKSQFSSYDNFISYLTNVALSVRGWAILTLDSIDSKLHIIGSDAHDVGAVWMSCPILVLDVYEHAYFMDFGTNRRKYITTFINNINWKVLNDRFDRYLASMGSIKTNNYEFVDSRSINN</sequence>
<dbReference type="InterPro" id="IPR019832">
    <property type="entry name" value="Mn/Fe_SOD_C"/>
</dbReference>
<feature type="domain" description="Manganese/iron superoxide dismutase C-terminal" evidence="6">
    <location>
        <begin position="90"/>
        <end position="189"/>
    </location>
</feature>
<dbReference type="InterPro" id="IPR001189">
    <property type="entry name" value="Mn/Fe_SOD"/>
</dbReference>
<evidence type="ECO:0000256" key="2">
    <source>
        <dbReference type="ARBA" id="ARBA00012682"/>
    </source>
</evidence>
<dbReference type="InterPro" id="IPR036324">
    <property type="entry name" value="Mn/Fe_SOD_N_sf"/>
</dbReference>
<evidence type="ECO:0000256" key="5">
    <source>
        <dbReference type="PIRSR" id="PIRSR000349-1"/>
    </source>
</evidence>
<dbReference type="OrthoDB" id="9803125at2"/>
<organism evidence="7 8">
    <name type="scientific">Clostridium oryzae</name>
    <dbReference type="NCBI Taxonomy" id="1450648"/>
    <lineage>
        <taxon>Bacteria</taxon>
        <taxon>Bacillati</taxon>
        <taxon>Bacillota</taxon>
        <taxon>Clostridia</taxon>
        <taxon>Eubacteriales</taxon>
        <taxon>Clostridiaceae</taxon>
        <taxon>Clostridium</taxon>
    </lineage>
</organism>
<dbReference type="AlphaFoldDB" id="A0A1V4IK57"/>
<feature type="binding site" evidence="5">
    <location>
        <position position="157"/>
    </location>
    <ligand>
        <name>Mn(2+)</name>
        <dbReference type="ChEBI" id="CHEBI:29035"/>
    </ligand>
</feature>
<dbReference type="RefSeq" id="WP_079425684.1">
    <property type="nucleotide sequence ID" value="NZ_MZGV01000033.1"/>
</dbReference>
<dbReference type="Pfam" id="PF02777">
    <property type="entry name" value="Sod_Fe_C"/>
    <property type="match status" value="1"/>
</dbReference>
<evidence type="ECO:0000259" key="6">
    <source>
        <dbReference type="Pfam" id="PF02777"/>
    </source>
</evidence>
<keyword evidence="4 7" id="KW-0560">Oxidoreductase</keyword>
<proteinExistence type="inferred from homology"/>
<dbReference type="GO" id="GO:0046872">
    <property type="term" value="F:metal ion binding"/>
    <property type="evidence" value="ECO:0007669"/>
    <property type="project" value="UniProtKB-KW"/>
</dbReference>
<dbReference type="Proteomes" id="UP000190080">
    <property type="component" value="Unassembled WGS sequence"/>
</dbReference>
<feature type="binding site" evidence="5">
    <location>
        <position position="161"/>
    </location>
    <ligand>
        <name>Mn(2+)</name>
        <dbReference type="ChEBI" id="CHEBI:29035"/>
    </ligand>
</feature>
<dbReference type="EC" id="1.15.1.1" evidence="2"/>
<protein>
    <recommendedName>
        <fullName evidence="2">superoxide dismutase</fullName>
        <ecNumber evidence="2">1.15.1.1</ecNumber>
    </recommendedName>
</protein>
<dbReference type="SUPFAM" id="SSF54719">
    <property type="entry name" value="Fe,Mn superoxide dismutase (SOD), C-terminal domain"/>
    <property type="match status" value="1"/>
</dbReference>
<keyword evidence="8" id="KW-1185">Reference proteome</keyword>
<reference evidence="7 8" key="1">
    <citation type="submission" date="2017-03" db="EMBL/GenBank/DDBJ databases">
        <title>Genome sequence of Clostridium oryzae DSM 28571.</title>
        <authorList>
            <person name="Poehlein A."/>
            <person name="Daniel R."/>
        </authorList>
    </citation>
    <scope>NUCLEOTIDE SEQUENCE [LARGE SCALE GENOMIC DNA]</scope>
    <source>
        <strain evidence="7 8">DSM 28571</strain>
    </source>
</reference>
<evidence type="ECO:0000256" key="4">
    <source>
        <dbReference type="ARBA" id="ARBA00023002"/>
    </source>
</evidence>
<name>A0A1V4IK57_9CLOT</name>
<dbReference type="PANTHER" id="PTHR11404:SF6">
    <property type="entry name" value="SUPEROXIDE DISMUTASE [MN], MITOCHONDRIAL"/>
    <property type="match status" value="1"/>
</dbReference>
<feature type="binding site" evidence="5">
    <location>
        <position position="25"/>
    </location>
    <ligand>
        <name>Mn(2+)</name>
        <dbReference type="ChEBI" id="CHEBI:29035"/>
    </ligand>
</feature>
<dbReference type="PANTHER" id="PTHR11404">
    <property type="entry name" value="SUPEROXIDE DISMUTASE 2"/>
    <property type="match status" value="1"/>
</dbReference>
<dbReference type="SUPFAM" id="SSF46609">
    <property type="entry name" value="Fe,Mn superoxide dismutase (SOD), N-terminal domain"/>
    <property type="match status" value="1"/>
</dbReference>
<feature type="binding site" evidence="5">
    <location>
        <position position="76"/>
    </location>
    <ligand>
        <name>Mn(2+)</name>
        <dbReference type="ChEBI" id="CHEBI:29035"/>
    </ligand>
</feature>
<dbReference type="InterPro" id="IPR050265">
    <property type="entry name" value="Fe/Mn_Superoxide_Dismutase"/>
</dbReference>
<gene>
    <name evidence="7" type="primary">sodB</name>
    <name evidence="7" type="ORF">CLORY_28910</name>
</gene>
<dbReference type="GO" id="GO:0004784">
    <property type="term" value="F:superoxide dismutase activity"/>
    <property type="evidence" value="ECO:0007669"/>
    <property type="project" value="UniProtKB-EC"/>
</dbReference>
<dbReference type="PIRSF" id="PIRSF000349">
    <property type="entry name" value="SODismutase"/>
    <property type="match status" value="1"/>
</dbReference>
<evidence type="ECO:0000256" key="1">
    <source>
        <dbReference type="ARBA" id="ARBA00008714"/>
    </source>
</evidence>
<dbReference type="STRING" id="1450648.CLORY_28910"/>
<keyword evidence="3 5" id="KW-0479">Metal-binding</keyword>
<dbReference type="Gene3D" id="3.55.40.20">
    <property type="entry name" value="Iron/manganese superoxide dismutase, C-terminal domain"/>
    <property type="match status" value="1"/>
</dbReference>
<comment type="caution">
    <text evidence="7">The sequence shown here is derived from an EMBL/GenBank/DDBJ whole genome shotgun (WGS) entry which is preliminary data.</text>
</comment>
<accession>A0A1V4IK57</accession>
<dbReference type="EMBL" id="MZGV01000033">
    <property type="protein sequence ID" value="OPJ60316.1"/>
    <property type="molecule type" value="Genomic_DNA"/>
</dbReference>
<comment type="similarity">
    <text evidence="1">Belongs to the iron/manganese superoxide dismutase family.</text>
</comment>
<dbReference type="InterPro" id="IPR036314">
    <property type="entry name" value="SOD_C_sf"/>
</dbReference>
<evidence type="ECO:0000313" key="7">
    <source>
        <dbReference type="EMBL" id="OPJ60316.1"/>
    </source>
</evidence>